<sequence length="147" mass="16317">MMIMYDGVLVGEDGEEKGGEEDGALVRKKVEKKMCNPTPIETNLELIETKARPIEKGRDPFIDLICSWKLECGVGDRENEIKWLSKIVVVSGSGQRWWWLLVVVLVVVVVRGGSRWQSEVGWLLVAMVADGGGGRWWWPMAGGGDGC</sequence>
<name>A0AA38SQ50_9ASTR</name>
<dbReference type="EMBL" id="JARYMX010000006">
    <property type="protein sequence ID" value="KAJ9545964.1"/>
    <property type="molecule type" value="Genomic_DNA"/>
</dbReference>
<keyword evidence="2" id="KW-1185">Reference proteome</keyword>
<dbReference type="AlphaFoldDB" id="A0AA38SQ50"/>
<evidence type="ECO:0000313" key="1">
    <source>
        <dbReference type="EMBL" id="KAJ9545964.1"/>
    </source>
</evidence>
<organism evidence="1 2">
    <name type="scientific">Centaurea solstitialis</name>
    <name type="common">yellow star-thistle</name>
    <dbReference type="NCBI Taxonomy" id="347529"/>
    <lineage>
        <taxon>Eukaryota</taxon>
        <taxon>Viridiplantae</taxon>
        <taxon>Streptophyta</taxon>
        <taxon>Embryophyta</taxon>
        <taxon>Tracheophyta</taxon>
        <taxon>Spermatophyta</taxon>
        <taxon>Magnoliopsida</taxon>
        <taxon>eudicotyledons</taxon>
        <taxon>Gunneridae</taxon>
        <taxon>Pentapetalae</taxon>
        <taxon>asterids</taxon>
        <taxon>campanulids</taxon>
        <taxon>Asterales</taxon>
        <taxon>Asteraceae</taxon>
        <taxon>Carduoideae</taxon>
        <taxon>Cardueae</taxon>
        <taxon>Centaureinae</taxon>
        <taxon>Centaurea</taxon>
    </lineage>
</organism>
<comment type="caution">
    <text evidence="1">The sequence shown here is derived from an EMBL/GenBank/DDBJ whole genome shotgun (WGS) entry which is preliminary data.</text>
</comment>
<accession>A0AA38SQ50</accession>
<evidence type="ECO:0000313" key="2">
    <source>
        <dbReference type="Proteomes" id="UP001172457"/>
    </source>
</evidence>
<dbReference type="Proteomes" id="UP001172457">
    <property type="component" value="Chromosome 6"/>
</dbReference>
<gene>
    <name evidence="1" type="ORF">OSB04_025671</name>
</gene>
<protein>
    <submittedName>
        <fullName evidence="1">Uncharacterized protein</fullName>
    </submittedName>
</protein>
<reference evidence="1" key="1">
    <citation type="submission" date="2023-03" db="EMBL/GenBank/DDBJ databases">
        <title>Chromosome-scale reference genome and RAD-based genetic map of yellow starthistle (Centaurea solstitialis) reveal putative structural variation and QTLs associated with invader traits.</title>
        <authorList>
            <person name="Reatini B."/>
            <person name="Cang F.A."/>
            <person name="Jiang Q."/>
            <person name="Mckibben M.T.W."/>
            <person name="Barker M.S."/>
            <person name="Rieseberg L.H."/>
            <person name="Dlugosch K.M."/>
        </authorList>
    </citation>
    <scope>NUCLEOTIDE SEQUENCE</scope>
    <source>
        <strain evidence="1">CAN-66</strain>
        <tissue evidence="1">Leaf</tissue>
    </source>
</reference>
<proteinExistence type="predicted"/>